<feature type="transmembrane region" description="Helical" evidence="6">
    <location>
        <begin position="152"/>
        <end position="175"/>
    </location>
</feature>
<evidence type="ECO:0000313" key="7">
    <source>
        <dbReference type="EMBL" id="KAG7087947.1"/>
    </source>
</evidence>
<dbReference type="OrthoDB" id="2018619at2759"/>
<protein>
    <submittedName>
        <fullName evidence="7">Uncharacterized protein</fullName>
    </submittedName>
</protein>
<evidence type="ECO:0000256" key="3">
    <source>
        <dbReference type="ARBA" id="ARBA00022692"/>
    </source>
</evidence>
<gene>
    <name evidence="7" type="ORF">E1B28_011991</name>
</gene>
<organism evidence="7 8">
    <name type="scientific">Marasmius oreades</name>
    <name type="common">fairy-ring Marasmius</name>
    <dbReference type="NCBI Taxonomy" id="181124"/>
    <lineage>
        <taxon>Eukaryota</taxon>
        <taxon>Fungi</taxon>
        <taxon>Dikarya</taxon>
        <taxon>Basidiomycota</taxon>
        <taxon>Agaricomycotina</taxon>
        <taxon>Agaricomycetes</taxon>
        <taxon>Agaricomycetidae</taxon>
        <taxon>Agaricales</taxon>
        <taxon>Marasmiineae</taxon>
        <taxon>Marasmiaceae</taxon>
        <taxon>Marasmius</taxon>
    </lineage>
</organism>
<feature type="transmembrane region" description="Helical" evidence="6">
    <location>
        <begin position="54"/>
        <end position="77"/>
    </location>
</feature>
<dbReference type="InterPro" id="IPR036259">
    <property type="entry name" value="MFS_trans_sf"/>
</dbReference>
<comment type="caution">
    <text evidence="7">The sequence shown here is derived from an EMBL/GenBank/DDBJ whole genome shotgun (WGS) entry which is preliminary data.</text>
</comment>
<dbReference type="AlphaFoldDB" id="A0A9P7UMR6"/>
<dbReference type="GO" id="GO:0015205">
    <property type="term" value="F:nucleobase transmembrane transporter activity"/>
    <property type="evidence" value="ECO:0007669"/>
    <property type="project" value="TreeGrafter"/>
</dbReference>
<comment type="subcellular location">
    <subcellularLocation>
        <location evidence="1">Membrane</location>
        <topology evidence="1">Multi-pass membrane protein</topology>
    </subcellularLocation>
</comment>
<dbReference type="KEGG" id="more:E1B28_011991"/>
<evidence type="ECO:0000256" key="1">
    <source>
        <dbReference type="ARBA" id="ARBA00004141"/>
    </source>
</evidence>
<evidence type="ECO:0000256" key="2">
    <source>
        <dbReference type="ARBA" id="ARBA00008974"/>
    </source>
</evidence>
<keyword evidence="3 6" id="KW-0812">Transmembrane</keyword>
<dbReference type="GeneID" id="66081066"/>
<keyword evidence="5 6" id="KW-0472">Membrane</keyword>
<evidence type="ECO:0000256" key="4">
    <source>
        <dbReference type="ARBA" id="ARBA00022989"/>
    </source>
</evidence>
<dbReference type="PANTHER" id="PTHR30618">
    <property type="entry name" value="NCS1 FAMILY PURINE/PYRIMIDINE TRANSPORTER"/>
    <property type="match status" value="1"/>
</dbReference>
<name>A0A9P7UMR6_9AGAR</name>
<dbReference type="InterPro" id="IPR001248">
    <property type="entry name" value="Pur-cyt_permease"/>
</dbReference>
<evidence type="ECO:0000256" key="5">
    <source>
        <dbReference type="ARBA" id="ARBA00023136"/>
    </source>
</evidence>
<comment type="similarity">
    <text evidence="2">Belongs to the purine-cytosine permease (2.A.39) family.</text>
</comment>
<keyword evidence="4 6" id="KW-1133">Transmembrane helix</keyword>
<dbReference type="Proteomes" id="UP001049176">
    <property type="component" value="Chromosome 8"/>
</dbReference>
<reference evidence="7" key="1">
    <citation type="journal article" date="2021" name="Genome Biol. Evol.">
        <title>The assembled and annotated genome of the fairy-ring fungus Marasmius oreades.</title>
        <authorList>
            <person name="Hiltunen M."/>
            <person name="Ament-Velasquez S.L."/>
            <person name="Johannesson H."/>
        </authorList>
    </citation>
    <scope>NUCLEOTIDE SEQUENCE</scope>
    <source>
        <strain evidence="7">03SP1</strain>
    </source>
</reference>
<sequence length="196" mass="21544">MNSSTPPQSTLRRLLKRIEVPIDQDAHYKNDQWTNRDLIPMPPERRTYKIWSYFIYWCISGMCISAYTTGSTLLAFGLTPQQAIGAIVVGSLFVGLLSVACGWMGERHHIGFSVACRFTWGMRGSYFPIIVSTSTSIFFDGLQAYWGGQATTVTLGAIIPGLAHMNSTLAGGVLMTKDLIGMLTNDLVSEFSISSS</sequence>
<dbReference type="PANTHER" id="PTHR30618:SF15">
    <property type="entry name" value="NICOTINAMIDE RIBOSIDE TRANSPORTER 1-RELATED"/>
    <property type="match status" value="1"/>
</dbReference>
<evidence type="ECO:0000256" key="6">
    <source>
        <dbReference type="SAM" id="Phobius"/>
    </source>
</evidence>
<feature type="transmembrane region" description="Helical" evidence="6">
    <location>
        <begin position="126"/>
        <end position="146"/>
    </location>
</feature>
<dbReference type="SUPFAM" id="SSF103473">
    <property type="entry name" value="MFS general substrate transporter"/>
    <property type="match status" value="1"/>
</dbReference>
<dbReference type="InterPro" id="IPR045225">
    <property type="entry name" value="Uracil/uridine/allantoin_perm"/>
</dbReference>
<dbReference type="Gene3D" id="1.10.4160.10">
    <property type="entry name" value="Hydantoin permease"/>
    <property type="match status" value="1"/>
</dbReference>
<proteinExistence type="inferred from homology"/>
<accession>A0A9P7UMR6</accession>
<evidence type="ECO:0000313" key="8">
    <source>
        <dbReference type="Proteomes" id="UP001049176"/>
    </source>
</evidence>
<dbReference type="RefSeq" id="XP_043004418.1">
    <property type="nucleotide sequence ID" value="XM_043157053.1"/>
</dbReference>
<dbReference type="EMBL" id="CM032188">
    <property type="protein sequence ID" value="KAG7087947.1"/>
    <property type="molecule type" value="Genomic_DNA"/>
</dbReference>
<keyword evidence="8" id="KW-1185">Reference proteome</keyword>
<feature type="transmembrane region" description="Helical" evidence="6">
    <location>
        <begin position="83"/>
        <end position="105"/>
    </location>
</feature>
<dbReference type="GO" id="GO:0005886">
    <property type="term" value="C:plasma membrane"/>
    <property type="evidence" value="ECO:0007669"/>
    <property type="project" value="TreeGrafter"/>
</dbReference>
<dbReference type="Pfam" id="PF02133">
    <property type="entry name" value="Transp_cyt_pur"/>
    <property type="match status" value="1"/>
</dbReference>